<dbReference type="Gene3D" id="3.40.140.10">
    <property type="entry name" value="Cytidine Deaminase, domain 2"/>
    <property type="match status" value="1"/>
</dbReference>
<dbReference type="Pfam" id="PF13012">
    <property type="entry name" value="MitMem_reg"/>
    <property type="match status" value="1"/>
</dbReference>
<dbReference type="SMART" id="SM00232">
    <property type="entry name" value="JAB_MPN"/>
    <property type="match status" value="1"/>
</dbReference>
<organism evidence="5 6">
    <name type="scientific">Batrachochytrium salamandrivorans</name>
    <dbReference type="NCBI Taxonomy" id="1357716"/>
    <lineage>
        <taxon>Eukaryota</taxon>
        <taxon>Fungi</taxon>
        <taxon>Fungi incertae sedis</taxon>
        <taxon>Chytridiomycota</taxon>
        <taxon>Chytridiomycota incertae sedis</taxon>
        <taxon>Chytridiomycetes</taxon>
        <taxon>Rhizophydiales</taxon>
        <taxon>Rhizophydiales incertae sedis</taxon>
        <taxon>Batrachochytrium</taxon>
    </lineage>
</organism>
<evidence type="ECO:0000313" key="5">
    <source>
        <dbReference type="EMBL" id="KAH6592546.1"/>
    </source>
</evidence>
<dbReference type="CDD" id="cd08063">
    <property type="entry name" value="MPN_CSN6"/>
    <property type="match status" value="1"/>
</dbReference>
<feature type="domain" description="MPN" evidence="4">
    <location>
        <begin position="40"/>
        <end position="185"/>
    </location>
</feature>
<feature type="region of interest" description="Disordered" evidence="3">
    <location>
        <begin position="315"/>
        <end position="336"/>
    </location>
</feature>
<dbReference type="Pfam" id="PF01398">
    <property type="entry name" value="JAB"/>
    <property type="match status" value="1"/>
</dbReference>
<dbReference type="Proteomes" id="UP001648503">
    <property type="component" value="Unassembled WGS sequence"/>
</dbReference>
<evidence type="ECO:0000256" key="3">
    <source>
        <dbReference type="SAM" id="MobiDB-lite"/>
    </source>
</evidence>
<accession>A0ABQ8F5D4</accession>
<evidence type="ECO:0000313" key="6">
    <source>
        <dbReference type="Proteomes" id="UP001648503"/>
    </source>
</evidence>
<keyword evidence="2" id="KW-0963">Cytoplasm</keyword>
<dbReference type="InterPro" id="IPR037518">
    <property type="entry name" value="MPN"/>
</dbReference>
<evidence type="ECO:0000256" key="2">
    <source>
        <dbReference type="RuleBase" id="RU367006"/>
    </source>
</evidence>
<dbReference type="InterPro" id="IPR033859">
    <property type="entry name" value="MPN_CSN6"/>
</dbReference>
<keyword evidence="2" id="KW-0539">Nucleus</keyword>
<gene>
    <name evidence="5" type="ORF">BASA50_007995</name>
</gene>
<dbReference type="PANTHER" id="PTHR10540:SF8">
    <property type="entry name" value="COP9 SIGNALOSOME COMPLEX SUBUNIT 6"/>
    <property type="match status" value="1"/>
</dbReference>
<comment type="similarity">
    <text evidence="1 2">Belongs to the peptidase M67A family. CSN6 subfamily.</text>
</comment>
<comment type="function">
    <text evidence="2">Component of the COP9 signalosome complex (CSN), a complex involved in various cellular and developmental processes.</text>
</comment>
<keyword evidence="6" id="KW-1185">Reference proteome</keyword>
<reference evidence="5 6" key="1">
    <citation type="submission" date="2021-02" db="EMBL/GenBank/DDBJ databases">
        <title>Variation within the Batrachochytrium salamandrivorans European outbreak.</title>
        <authorList>
            <person name="Kelly M."/>
            <person name="Pasmans F."/>
            <person name="Shea T.P."/>
            <person name="Munoz J.F."/>
            <person name="Carranza S."/>
            <person name="Cuomo C.A."/>
            <person name="Martel A."/>
        </authorList>
    </citation>
    <scope>NUCLEOTIDE SEQUENCE [LARGE SCALE GENOMIC DNA]</scope>
    <source>
        <strain evidence="5 6">AMFP18/2</strain>
    </source>
</reference>
<comment type="caution">
    <text evidence="5">The sequence shown here is derived from an EMBL/GenBank/DDBJ whole genome shotgun (WGS) entry which is preliminary data.</text>
</comment>
<dbReference type="PANTHER" id="PTHR10540">
    <property type="entry name" value="EUKARYOTIC TRANSLATION INITIATION FACTOR 3 SUBUNIT F-RELATED"/>
    <property type="match status" value="1"/>
</dbReference>
<evidence type="ECO:0000259" key="4">
    <source>
        <dbReference type="PROSITE" id="PS50249"/>
    </source>
</evidence>
<sequence>MDVDCIGEVVDATTATAALGSAGATVDVVASAASSSGLSIILHPLVILNISDQHTRIKMQSLSESGISHPRVLGALVGIQTGRDIEILNSFELPFHEIDTQPTIDMVYFNFKQDQYKQVYPTMDFLGWYSTGVSPTPEDIHIHQQMCQQNEAPLFLQMLVKSDESARETATTDLPITVYESMMEIVAGVPQTLFVKSQFKIETNDAELLAIEHVAHETSSDNNSKLVAHLVGKQNAIRMLQSRVRTLATYMSNVEKGILPKDHTLLRQISSLCNRLPTIQGIDFDSEFNVDYNDVLLMTLLASITKGTHTLNELLDKTSSNKPKRSTRGSGVRVGSMGTSFGNVGGHVMHI</sequence>
<proteinExistence type="inferred from homology"/>
<dbReference type="EMBL" id="JAFCIX010000378">
    <property type="protein sequence ID" value="KAH6592546.1"/>
    <property type="molecule type" value="Genomic_DNA"/>
</dbReference>
<keyword evidence="2" id="KW-0736">Signalosome</keyword>
<evidence type="ECO:0000256" key="1">
    <source>
        <dbReference type="ARBA" id="ARBA00010893"/>
    </source>
</evidence>
<name>A0ABQ8F5D4_9FUNG</name>
<comment type="subcellular location">
    <subcellularLocation>
        <location evidence="2">Cytoplasm</location>
    </subcellularLocation>
    <subcellularLocation>
        <location evidence="2">Nucleus</location>
    </subcellularLocation>
</comment>
<dbReference type="InterPro" id="IPR024969">
    <property type="entry name" value="EIF3F/CSN6-like_C"/>
</dbReference>
<protein>
    <recommendedName>
        <fullName evidence="2">COP9 signalosome complex subunit 6</fullName>
    </recommendedName>
</protein>
<dbReference type="InterPro" id="IPR000555">
    <property type="entry name" value="JAMM/MPN+_dom"/>
</dbReference>
<dbReference type="PROSITE" id="PS50249">
    <property type="entry name" value="MPN"/>
    <property type="match status" value="1"/>
</dbReference>